<comment type="similarity">
    <text evidence="2">Belongs to the glutamate-gated ion channel (TC 1.A.10.1) family.</text>
</comment>
<feature type="domain" description="Ionotropic glutamate receptor C-terminal" evidence="14">
    <location>
        <begin position="24"/>
        <end position="83"/>
    </location>
</feature>
<evidence type="ECO:0000256" key="10">
    <source>
        <dbReference type="ARBA" id="ARBA00023286"/>
    </source>
</evidence>
<keyword evidence="8" id="KW-0675">Receptor</keyword>
<proteinExistence type="inferred from homology"/>
<feature type="compositionally biased region" description="Polar residues" evidence="12">
    <location>
        <begin position="86"/>
        <end position="105"/>
    </location>
</feature>
<evidence type="ECO:0000256" key="7">
    <source>
        <dbReference type="ARBA" id="ARBA00023136"/>
    </source>
</evidence>
<evidence type="ECO:0000256" key="3">
    <source>
        <dbReference type="ARBA" id="ARBA00022448"/>
    </source>
</evidence>
<evidence type="ECO:0000256" key="4">
    <source>
        <dbReference type="ARBA" id="ARBA00022692"/>
    </source>
</evidence>
<evidence type="ECO:0000256" key="13">
    <source>
        <dbReference type="SAM" id="Phobius"/>
    </source>
</evidence>
<dbReference type="OrthoDB" id="5984008at2759"/>
<protein>
    <recommendedName>
        <fullName evidence="14">Ionotropic glutamate receptor C-terminal domain-containing protein</fullName>
    </recommendedName>
</protein>
<evidence type="ECO:0000256" key="1">
    <source>
        <dbReference type="ARBA" id="ARBA00004141"/>
    </source>
</evidence>
<name>A0A9N9SLS4_PHACE</name>
<dbReference type="GO" id="GO:0016020">
    <property type="term" value="C:membrane"/>
    <property type="evidence" value="ECO:0007669"/>
    <property type="project" value="UniProtKB-SubCell"/>
</dbReference>
<dbReference type="Pfam" id="PF00060">
    <property type="entry name" value="Lig_chan"/>
    <property type="match status" value="1"/>
</dbReference>
<evidence type="ECO:0000313" key="15">
    <source>
        <dbReference type="EMBL" id="CAG9824505.1"/>
    </source>
</evidence>
<keyword evidence="3" id="KW-0813">Transport</keyword>
<dbReference type="EMBL" id="OU896714">
    <property type="protein sequence ID" value="CAG9824505.1"/>
    <property type="molecule type" value="Genomic_DNA"/>
</dbReference>
<keyword evidence="4 13" id="KW-0812">Transmembrane</keyword>
<keyword evidence="11" id="KW-0407">Ion channel</keyword>
<gene>
    <name evidence="15" type="ORF">PHAECO_LOCUS11906</name>
</gene>
<evidence type="ECO:0000256" key="12">
    <source>
        <dbReference type="SAM" id="MobiDB-lite"/>
    </source>
</evidence>
<organism evidence="15 16">
    <name type="scientific">Phaedon cochleariae</name>
    <name type="common">Mustard beetle</name>
    <dbReference type="NCBI Taxonomy" id="80249"/>
    <lineage>
        <taxon>Eukaryota</taxon>
        <taxon>Metazoa</taxon>
        <taxon>Ecdysozoa</taxon>
        <taxon>Arthropoda</taxon>
        <taxon>Hexapoda</taxon>
        <taxon>Insecta</taxon>
        <taxon>Pterygota</taxon>
        <taxon>Neoptera</taxon>
        <taxon>Endopterygota</taxon>
        <taxon>Coleoptera</taxon>
        <taxon>Polyphaga</taxon>
        <taxon>Cucujiformia</taxon>
        <taxon>Chrysomeloidea</taxon>
        <taxon>Chrysomelidae</taxon>
        <taxon>Chrysomelinae</taxon>
        <taxon>Chrysomelini</taxon>
        <taxon>Phaedon</taxon>
    </lineage>
</organism>
<dbReference type="InterPro" id="IPR001320">
    <property type="entry name" value="Iontro_rcpt_C"/>
</dbReference>
<feature type="transmembrane region" description="Helical" evidence="13">
    <location>
        <begin position="39"/>
        <end position="62"/>
    </location>
</feature>
<sequence length="105" mass="11627">MTADKEEVIDFVAPYFEQTGITIGGGEAPKALSGRTLVAAYWLFVVLMLATFTANLAAFLTVERMQEEMPAIPERLDQDHQDSLLAHQQLQDQKGENMDTTTPPT</sequence>
<dbReference type="InterPro" id="IPR015683">
    <property type="entry name" value="Ionotropic_Glu_rcpt"/>
</dbReference>
<dbReference type="GO" id="GO:0015276">
    <property type="term" value="F:ligand-gated monoatomic ion channel activity"/>
    <property type="evidence" value="ECO:0007669"/>
    <property type="project" value="InterPro"/>
</dbReference>
<keyword evidence="5 13" id="KW-1133">Transmembrane helix</keyword>
<keyword evidence="9" id="KW-0325">Glycoprotein</keyword>
<evidence type="ECO:0000256" key="6">
    <source>
        <dbReference type="ARBA" id="ARBA00023065"/>
    </source>
</evidence>
<keyword evidence="7 13" id="KW-0472">Membrane</keyword>
<keyword evidence="6" id="KW-0406">Ion transport</keyword>
<dbReference type="PANTHER" id="PTHR18966">
    <property type="entry name" value="IONOTROPIC GLUTAMATE RECEPTOR"/>
    <property type="match status" value="1"/>
</dbReference>
<evidence type="ECO:0000313" key="16">
    <source>
        <dbReference type="Proteomes" id="UP001153737"/>
    </source>
</evidence>
<dbReference type="AlphaFoldDB" id="A0A9N9SLS4"/>
<accession>A0A9N9SLS4</accession>
<evidence type="ECO:0000256" key="2">
    <source>
        <dbReference type="ARBA" id="ARBA00008685"/>
    </source>
</evidence>
<comment type="subcellular location">
    <subcellularLocation>
        <location evidence="1">Membrane</location>
        <topology evidence="1">Multi-pass membrane protein</topology>
    </subcellularLocation>
</comment>
<dbReference type="Gene3D" id="1.10.287.70">
    <property type="match status" value="1"/>
</dbReference>
<dbReference type="Proteomes" id="UP001153737">
    <property type="component" value="Chromosome 8"/>
</dbReference>
<evidence type="ECO:0000256" key="8">
    <source>
        <dbReference type="ARBA" id="ARBA00023170"/>
    </source>
</evidence>
<evidence type="ECO:0000256" key="5">
    <source>
        <dbReference type="ARBA" id="ARBA00022989"/>
    </source>
</evidence>
<keyword evidence="16" id="KW-1185">Reference proteome</keyword>
<evidence type="ECO:0000259" key="14">
    <source>
        <dbReference type="Pfam" id="PF00060"/>
    </source>
</evidence>
<keyword evidence="10" id="KW-1071">Ligand-gated ion channel</keyword>
<reference evidence="15" key="2">
    <citation type="submission" date="2022-10" db="EMBL/GenBank/DDBJ databases">
        <authorList>
            <consortium name="ENA_rothamsted_submissions"/>
            <consortium name="culmorum"/>
            <person name="King R."/>
        </authorList>
    </citation>
    <scope>NUCLEOTIDE SEQUENCE</scope>
</reference>
<evidence type="ECO:0000256" key="11">
    <source>
        <dbReference type="ARBA" id="ARBA00023303"/>
    </source>
</evidence>
<evidence type="ECO:0000256" key="9">
    <source>
        <dbReference type="ARBA" id="ARBA00023180"/>
    </source>
</evidence>
<feature type="region of interest" description="Disordered" evidence="12">
    <location>
        <begin position="73"/>
        <end position="105"/>
    </location>
</feature>
<reference evidence="15" key="1">
    <citation type="submission" date="2022-01" db="EMBL/GenBank/DDBJ databases">
        <authorList>
            <person name="King R."/>
        </authorList>
    </citation>
    <scope>NUCLEOTIDE SEQUENCE</scope>
</reference>